<proteinExistence type="predicted"/>
<dbReference type="EMBL" id="WNWR01000051">
    <property type="protein sequence ID" value="KAE9992673.1"/>
    <property type="molecule type" value="Genomic_DNA"/>
</dbReference>
<organism evidence="2 3">
    <name type="scientific">Venturia inaequalis</name>
    <name type="common">Apple scab fungus</name>
    <dbReference type="NCBI Taxonomy" id="5025"/>
    <lineage>
        <taxon>Eukaryota</taxon>
        <taxon>Fungi</taxon>
        <taxon>Dikarya</taxon>
        <taxon>Ascomycota</taxon>
        <taxon>Pezizomycotina</taxon>
        <taxon>Dothideomycetes</taxon>
        <taxon>Pleosporomycetidae</taxon>
        <taxon>Venturiales</taxon>
        <taxon>Venturiaceae</taxon>
        <taxon>Venturia</taxon>
    </lineage>
</organism>
<accession>A0A8H3VTI8</accession>
<dbReference type="Gene3D" id="3.30.710.10">
    <property type="entry name" value="Potassium Channel Kv1.1, Chain A"/>
    <property type="match status" value="1"/>
</dbReference>
<dbReference type="Pfam" id="PF00651">
    <property type="entry name" value="BTB"/>
    <property type="match status" value="1"/>
</dbReference>
<dbReference type="InterPro" id="IPR011333">
    <property type="entry name" value="SKP1/BTB/POZ_sf"/>
</dbReference>
<dbReference type="PROSITE" id="PS50097">
    <property type="entry name" value="BTB"/>
    <property type="match status" value="1"/>
</dbReference>
<dbReference type="SUPFAM" id="SSF54695">
    <property type="entry name" value="POZ domain"/>
    <property type="match status" value="1"/>
</dbReference>
<dbReference type="InterPro" id="IPR000210">
    <property type="entry name" value="BTB/POZ_dom"/>
</dbReference>
<evidence type="ECO:0000313" key="3">
    <source>
        <dbReference type="Proteomes" id="UP000490939"/>
    </source>
</evidence>
<gene>
    <name evidence="2" type="ORF">EG327_008274</name>
</gene>
<evidence type="ECO:0000259" key="1">
    <source>
        <dbReference type="PROSITE" id="PS50097"/>
    </source>
</evidence>
<comment type="caution">
    <text evidence="2">The sequence shown here is derived from an EMBL/GenBank/DDBJ whole genome shotgun (WGS) entry which is preliminary data.</text>
</comment>
<name>A0A8H3VTI8_VENIN</name>
<reference evidence="2 3" key="1">
    <citation type="submission" date="2019-07" db="EMBL/GenBank/DDBJ databases">
        <title>Venturia inaequalis Genome Resource.</title>
        <authorList>
            <person name="Lichtner F.J."/>
        </authorList>
    </citation>
    <scope>NUCLEOTIDE SEQUENCE [LARGE SCALE GENOMIC DNA]</scope>
    <source>
        <strain evidence="2 3">DMI_063113</strain>
    </source>
</reference>
<keyword evidence="3" id="KW-1185">Reference proteome</keyword>
<dbReference type="AlphaFoldDB" id="A0A8H3VTI8"/>
<dbReference type="CDD" id="cd18186">
    <property type="entry name" value="BTB_POZ_ZBTB_KLHL-like"/>
    <property type="match status" value="1"/>
</dbReference>
<dbReference type="Proteomes" id="UP000490939">
    <property type="component" value="Unassembled WGS sequence"/>
</dbReference>
<dbReference type="PANTHER" id="PTHR47843:SF5">
    <property type="entry name" value="BTB_POZ DOMAIN PROTEIN"/>
    <property type="match status" value="1"/>
</dbReference>
<sequence length="323" mass="36165">MDVDVASTGIHAGLSKLLASGQFADMLVTCQGREYKVHKAIVCSQSAVLLSAFKPGGFKESITGVIDLPDDEPATVEAMINFLYKFEITTPTDIAEAMPLLTNLFTLADKYDVVPLKHFIRQKFEKLCMTKETTHIIAAVKAVYSTEGTTELRCVVVEWAHKYLKAFLNDPGFEETMDEFGEFGKDIAKLHSAEPCLDQLMGYVCFKCCATSSCELVFMVDMYEEYYYEESYYEDSGRSGPVMSISDGSLWCECPRCGESCGSWGEPSSLNAIWARYTCDCGKDRAILCDHDGQEYKFDTNGALDVDCWFCSNPFIKQKDERD</sequence>
<evidence type="ECO:0000313" key="2">
    <source>
        <dbReference type="EMBL" id="KAE9992673.1"/>
    </source>
</evidence>
<feature type="domain" description="BTB" evidence="1">
    <location>
        <begin position="24"/>
        <end position="92"/>
    </location>
</feature>
<protein>
    <recommendedName>
        <fullName evidence="1">BTB domain-containing protein</fullName>
    </recommendedName>
</protein>
<dbReference type="PANTHER" id="PTHR47843">
    <property type="entry name" value="BTB DOMAIN-CONTAINING PROTEIN-RELATED"/>
    <property type="match status" value="1"/>
</dbReference>
<dbReference type="SMART" id="SM00225">
    <property type="entry name" value="BTB"/>
    <property type="match status" value="1"/>
</dbReference>